<evidence type="ECO:0000313" key="3">
    <source>
        <dbReference type="Proteomes" id="UP000653454"/>
    </source>
</evidence>
<feature type="region of interest" description="Disordered" evidence="1">
    <location>
        <begin position="23"/>
        <end position="45"/>
    </location>
</feature>
<evidence type="ECO:0000313" key="2">
    <source>
        <dbReference type="EMBL" id="CAG9135778.1"/>
    </source>
</evidence>
<evidence type="ECO:0000256" key="1">
    <source>
        <dbReference type="SAM" id="MobiDB-lite"/>
    </source>
</evidence>
<sequence length="45" mass="4999">MTRGKECWKAVASFCETVMVQKEAAERDRGEGRSQLGGGRRRAQA</sequence>
<reference evidence="2" key="1">
    <citation type="submission" date="2020-11" db="EMBL/GenBank/DDBJ databases">
        <authorList>
            <person name="Whiteford S."/>
        </authorList>
    </citation>
    <scope>NUCLEOTIDE SEQUENCE</scope>
</reference>
<keyword evidence="3" id="KW-1185">Reference proteome</keyword>
<accession>A0A8S4GA50</accession>
<dbReference type="EMBL" id="CAJHNJ030000114">
    <property type="protein sequence ID" value="CAG9135778.1"/>
    <property type="molecule type" value="Genomic_DNA"/>
</dbReference>
<proteinExistence type="predicted"/>
<organism evidence="2 3">
    <name type="scientific">Plutella xylostella</name>
    <name type="common">Diamondback moth</name>
    <name type="synonym">Plutella maculipennis</name>
    <dbReference type="NCBI Taxonomy" id="51655"/>
    <lineage>
        <taxon>Eukaryota</taxon>
        <taxon>Metazoa</taxon>
        <taxon>Ecdysozoa</taxon>
        <taxon>Arthropoda</taxon>
        <taxon>Hexapoda</taxon>
        <taxon>Insecta</taxon>
        <taxon>Pterygota</taxon>
        <taxon>Neoptera</taxon>
        <taxon>Endopterygota</taxon>
        <taxon>Lepidoptera</taxon>
        <taxon>Glossata</taxon>
        <taxon>Ditrysia</taxon>
        <taxon>Yponomeutoidea</taxon>
        <taxon>Plutellidae</taxon>
        <taxon>Plutella</taxon>
    </lineage>
</organism>
<comment type="caution">
    <text evidence="2">The sequence shown here is derived from an EMBL/GenBank/DDBJ whole genome shotgun (WGS) entry which is preliminary data.</text>
</comment>
<feature type="compositionally biased region" description="Basic and acidic residues" evidence="1">
    <location>
        <begin position="23"/>
        <end position="32"/>
    </location>
</feature>
<gene>
    <name evidence="2" type="ORF">PLXY2_LOCUS14063</name>
</gene>
<dbReference type="Proteomes" id="UP000653454">
    <property type="component" value="Unassembled WGS sequence"/>
</dbReference>
<protein>
    <submittedName>
        <fullName evidence="2">(diamondback moth) hypothetical protein</fullName>
    </submittedName>
</protein>
<feature type="non-terminal residue" evidence="2">
    <location>
        <position position="45"/>
    </location>
</feature>
<name>A0A8S4GA50_PLUXY</name>
<dbReference type="AlphaFoldDB" id="A0A8S4GA50"/>